<feature type="transmembrane region" description="Helical" evidence="1">
    <location>
        <begin position="465"/>
        <end position="487"/>
    </location>
</feature>
<dbReference type="Proteomes" id="UP000824002">
    <property type="component" value="Unassembled WGS sequence"/>
</dbReference>
<dbReference type="AlphaFoldDB" id="A0A9D1FLP1"/>
<organism evidence="3 4">
    <name type="scientific">Candidatus Merdivicinus excrementipullorum</name>
    <dbReference type="NCBI Taxonomy" id="2840867"/>
    <lineage>
        <taxon>Bacteria</taxon>
        <taxon>Bacillati</taxon>
        <taxon>Bacillota</taxon>
        <taxon>Clostridia</taxon>
        <taxon>Eubacteriales</taxon>
        <taxon>Oscillospiraceae</taxon>
        <taxon>Oscillospiraceae incertae sedis</taxon>
        <taxon>Candidatus Merdivicinus</taxon>
    </lineage>
</organism>
<sequence length="492" mass="54268">MKKITLNKRRLKHGSLATAMTIGLVAVLVLVNVIVGLLVERFPMDIDLTTDNIFQLSDESIEYIENLDQDVTINVLADEETFSGQNDYYRQANEVIQNYTKYSDRITVRYIDLYTNPELQQKYSKETLSVGGILVECGERYQTLTAYDLFNTQTDQQTGSAYITSSKAEQSMTSAIMNVTNANPPKAAVLTGYNTTDISDFTSILESNGYVVEEVNLMTGELSADYTMAILAAPMIDLGEAELSKLDTFLDNDGQFGKNLLYFASVSQPDLPLLEEFLEEWGIVVGDGYVYETDPNYVYFDPSWTMQEYGDELYTEELATTDLPVMIPASRPLESAFGDLAVDSNRKTSILLSSHDSAVVVPPDAIGSSDSTWDPETDGEQGAYATAMEGSRTKYEGTTQLVSRVVAFGSVDIINSSFLNFAAINNADYVLNACNYICDKEEGISIIPKTLGSTNLGISQGQANFIGSCAQFVLPILVLVVGGFVWIRRRNK</sequence>
<feature type="domain" description="DUF7088" evidence="2">
    <location>
        <begin position="51"/>
        <end position="125"/>
    </location>
</feature>
<evidence type="ECO:0000259" key="2">
    <source>
        <dbReference type="Pfam" id="PF23357"/>
    </source>
</evidence>
<evidence type="ECO:0000313" key="4">
    <source>
        <dbReference type="Proteomes" id="UP000824002"/>
    </source>
</evidence>
<evidence type="ECO:0000313" key="3">
    <source>
        <dbReference type="EMBL" id="HIS76171.1"/>
    </source>
</evidence>
<dbReference type="InterPro" id="IPR055396">
    <property type="entry name" value="DUF7088"/>
</dbReference>
<proteinExistence type="predicted"/>
<protein>
    <submittedName>
        <fullName evidence="3">GldG family protein</fullName>
    </submittedName>
</protein>
<keyword evidence="1" id="KW-1133">Transmembrane helix</keyword>
<dbReference type="EMBL" id="DVJP01000036">
    <property type="protein sequence ID" value="HIS76171.1"/>
    <property type="molecule type" value="Genomic_DNA"/>
</dbReference>
<accession>A0A9D1FLP1</accession>
<reference evidence="3" key="1">
    <citation type="submission" date="2020-10" db="EMBL/GenBank/DDBJ databases">
        <authorList>
            <person name="Gilroy R."/>
        </authorList>
    </citation>
    <scope>NUCLEOTIDE SEQUENCE</scope>
    <source>
        <strain evidence="3">CHK199-13235</strain>
    </source>
</reference>
<feature type="transmembrane region" description="Helical" evidence="1">
    <location>
        <begin position="16"/>
        <end position="39"/>
    </location>
</feature>
<reference evidence="3" key="2">
    <citation type="journal article" date="2021" name="PeerJ">
        <title>Extensive microbial diversity within the chicken gut microbiome revealed by metagenomics and culture.</title>
        <authorList>
            <person name="Gilroy R."/>
            <person name="Ravi A."/>
            <person name="Getino M."/>
            <person name="Pursley I."/>
            <person name="Horton D.L."/>
            <person name="Alikhan N.F."/>
            <person name="Baker D."/>
            <person name="Gharbi K."/>
            <person name="Hall N."/>
            <person name="Watson M."/>
            <person name="Adriaenssens E.M."/>
            <person name="Foster-Nyarko E."/>
            <person name="Jarju S."/>
            <person name="Secka A."/>
            <person name="Antonio M."/>
            <person name="Oren A."/>
            <person name="Chaudhuri R.R."/>
            <person name="La Ragione R."/>
            <person name="Hildebrand F."/>
            <person name="Pallen M.J."/>
        </authorList>
    </citation>
    <scope>NUCLEOTIDE SEQUENCE</scope>
    <source>
        <strain evidence="3">CHK199-13235</strain>
    </source>
</reference>
<dbReference type="Pfam" id="PF23357">
    <property type="entry name" value="DUF7088"/>
    <property type="match status" value="1"/>
</dbReference>
<keyword evidence="1" id="KW-0812">Transmembrane</keyword>
<gene>
    <name evidence="3" type="ORF">IAB51_05095</name>
</gene>
<name>A0A9D1FLP1_9FIRM</name>
<keyword evidence="1" id="KW-0472">Membrane</keyword>
<comment type="caution">
    <text evidence="3">The sequence shown here is derived from an EMBL/GenBank/DDBJ whole genome shotgun (WGS) entry which is preliminary data.</text>
</comment>
<evidence type="ECO:0000256" key="1">
    <source>
        <dbReference type="SAM" id="Phobius"/>
    </source>
</evidence>